<dbReference type="Proteomes" id="UP000642509">
    <property type="component" value="Unassembled WGS sequence"/>
</dbReference>
<proteinExistence type="predicted"/>
<dbReference type="InterPro" id="IPR036188">
    <property type="entry name" value="FAD/NAD-bd_sf"/>
</dbReference>
<dbReference type="Pfam" id="PF01494">
    <property type="entry name" value="FAD_binding_3"/>
    <property type="match status" value="1"/>
</dbReference>
<dbReference type="Gene3D" id="3.50.50.60">
    <property type="entry name" value="FAD/NAD(P)-binding domain"/>
    <property type="match status" value="2"/>
</dbReference>
<evidence type="ECO:0000313" key="3">
    <source>
        <dbReference type="EMBL" id="GGO46265.1"/>
    </source>
</evidence>
<dbReference type="PRINTS" id="PR00420">
    <property type="entry name" value="RNGMNOXGNASE"/>
</dbReference>
<reference evidence="4" key="1">
    <citation type="journal article" date="2019" name="Int. J. Syst. Evol. Microbiol.">
        <title>The Global Catalogue of Microorganisms (GCM) 10K type strain sequencing project: providing services to taxonomists for standard genome sequencing and annotation.</title>
        <authorList>
            <consortium name="The Broad Institute Genomics Platform"/>
            <consortium name="The Broad Institute Genome Sequencing Center for Infectious Disease"/>
            <person name="Wu L."/>
            <person name="Ma J."/>
        </authorList>
    </citation>
    <scope>NUCLEOTIDE SEQUENCE [LARGE SCALE GENOMIC DNA]</scope>
    <source>
        <strain evidence="4">CGMCC 1.7064</strain>
    </source>
</reference>
<sequence>MERTEVLIVGAGPVGLFLAGLLAARGVDVAVLERREHPPEHSRAIGLHPPALEALAVLGLDRAAVAEGITVRRGVGYGDGRLLGEITFDRAHPRYPFVLTLPQSRTEQLLAEHLERLVPGAVHRGVEVVAVKDHDAGAPVLVTARTVQGETRHWSARVVVGADGAHSTVRWLAGIGVDRRDWGDSYLMGDFADTASAGPAAPVAEPDADSVAGPAADSAAGATADRTAVIHLHRHGVVESFPLPGGQRRWVVHTGRQQRPESVGGLVALVRERRGERRGENASELPGLPEVPELPDAATATMISAFTVYRQLARRMVAGRTVVIGDAAHAISPIGGQGMTVGWLDALALAPLLSGLSEGPSDFASFERDRLRAARRAARMAEVNMVLGRPLWAGVRRGRDTLARAALATPAKYHLARLYSMGGVIQR</sequence>
<accession>A0ABQ2M276</accession>
<dbReference type="SUPFAM" id="SSF51905">
    <property type="entry name" value="FAD/NAD(P)-binding domain"/>
    <property type="match status" value="1"/>
</dbReference>
<gene>
    <name evidence="3" type="ORF">GCM10010977_20830</name>
</gene>
<dbReference type="PANTHER" id="PTHR43476:SF3">
    <property type="entry name" value="FAD-BINDING MONOOXYGENASE"/>
    <property type="match status" value="1"/>
</dbReference>
<comment type="caution">
    <text evidence="3">The sequence shown here is derived from an EMBL/GenBank/DDBJ whole genome shotgun (WGS) entry which is preliminary data.</text>
</comment>
<keyword evidence="4" id="KW-1185">Reference proteome</keyword>
<evidence type="ECO:0000256" key="1">
    <source>
        <dbReference type="ARBA" id="ARBA00023002"/>
    </source>
</evidence>
<dbReference type="InterPro" id="IPR050631">
    <property type="entry name" value="PheA/TfdB_FAD_monoxygenase"/>
</dbReference>
<dbReference type="EMBL" id="BMLQ01000005">
    <property type="protein sequence ID" value="GGO46265.1"/>
    <property type="molecule type" value="Genomic_DNA"/>
</dbReference>
<evidence type="ECO:0000259" key="2">
    <source>
        <dbReference type="Pfam" id="PF01494"/>
    </source>
</evidence>
<name>A0ABQ2M276_9MICC</name>
<feature type="domain" description="FAD-binding" evidence="2">
    <location>
        <begin position="3"/>
        <end position="379"/>
    </location>
</feature>
<dbReference type="PANTHER" id="PTHR43476">
    <property type="entry name" value="3-(3-HYDROXY-PHENYL)PROPIONATE/3-HYDROXYCINNAMIC ACID HYDROXYLASE"/>
    <property type="match status" value="1"/>
</dbReference>
<dbReference type="InterPro" id="IPR002938">
    <property type="entry name" value="FAD-bd"/>
</dbReference>
<protein>
    <submittedName>
        <fullName evidence="3">Oxidoreductase</fullName>
    </submittedName>
</protein>
<evidence type="ECO:0000313" key="4">
    <source>
        <dbReference type="Proteomes" id="UP000642509"/>
    </source>
</evidence>
<organism evidence="3 4">
    <name type="scientific">Citricoccus zhacaiensis</name>
    <dbReference type="NCBI Taxonomy" id="489142"/>
    <lineage>
        <taxon>Bacteria</taxon>
        <taxon>Bacillati</taxon>
        <taxon>Actinomycetota</taxon>
        <taxon>Actinomycetes</taxon>
        <taxon>Micrococcales</taxon>
        <taxon>Micrococcaceae</taxon>
        <taxon>Citricoccus</taxon>
    </lineage>
</organism>
<keyword evidence="1" id="KW-0560">Oxidoreductase</keyword>
<dbReference type="RefSeq" id="WP_188806082.1">
    <property type="nucleotide sequence ID" value="NZ_BAAAOU010000011.1"/>
</dbReference>